<proteinExistence type="predicted"/>
<feature type="region of interest" description="Disordered" evidence="1">
    <location>
        <begin position="216"/>
        <end position="242"/>
    </location>
</feature>
<name>D8SGT6_SELML</name>
<sequence>MDQMDLSLPKLRTVCMPCSKRTWTCTDLPWPSKNKARASCSRSRTCRNHAGCRECRSWTLFLQRSWQKTRGIGRSDPCRQRSGERGRHFPTSPQLPERACECILQGYLLEFDCRDWNLKSSHRIAFQGVISENAIKDLGTTVKITWIARSRNHGEDNFGTTVKIPGLPDLKALDYTATPCHRSKLPRQGYSRERDIEPKLIAYWQAPSFDKLLYTALGHGGRPKHDPRHTQATSPSQPTRTS</sequence>
<protein>
    <submittedName>
        <fullName evidence="2">Uncharacterized protein</fullName>
    </submittedName>
</protein>
<evidence type="ECO:0000313" key="3">
    <source>
        <dbReference type="Proteomes" id="UP000001514"/>
    </source>
</evidence>
<organism evidence="3">
    <name type="scientific">Selaginella moellendorffii</name>
    <name type="common">Spikemoss</name>
    <dbReference type="NCBI Taxonomy" id="88036"/>
    <lineage>
        <taxon>Eukaryota</taxon>
        <taxon>Viridiplantae</taxon>
        <taxon>Streptophyta</taxon>
        <taxon>Embryophyta</taxon>
        <taxon>Tracheophyta</taxon>
        <taxon>Lycopodiopsida</taxon>
        <taxon>Selaginellales</taxon>
        <taxon>Selaginellaceae</taxon>
        <taxon>Selaginella</taxon>
    </lineage>
</organism>
<dbReference type="HOGENOM" id="CLU_1148876_0_0_1"/>
<dbReference type="AlphaFoldDB" id="D8SGT6"/>
<dbReference type="InParanoid" id="D8SGT6"/>
<evidence type="ECO:0000256" key="1">
    <source>
        <dbReference type="SAM" id="MobiDB-lite"/>
    </source>
</evidence>
<accession>D8SGT6</accession>
<feature type="compositionally biased region" description="Basic and acidic residues" evidence="1">
    <location>
        <begin position="76"/>
        <end position="87"/>
    </location>
</feature>
<feature type="region of interest" description="Disordered" evidence="1">
    <location>
        <begin position="73"/>
        <end position="92"/>
    </location>
</feature>
<feature type="compositionally biased region" description="Polar residues" evidence="1">
    <location>
        <begin position="230"/>
        <end position="242"/>
    </location>
</feature>
<dbReference type="EMBL" id="GL377619">
    <property type="protein sequence ID" value="EFJ16406.1"/>
    <property type="molecule type" value="Genomic_DNA"/>
</dbReference>
<evidence type="ECO:0000313" key="2">
    <source>
        <dbReference type="EMBL" id="EFJ16406.1"/>
    </source>
</evidence>
<dbReference type="Gramene" id="EFJ16406">
    <property type="protein sequence ID" value="EFJ16406"/>
    <property type="gene ID" value="SELMODRAFT_421931"/>
</dbReference>
<keyword evidence="3" id="KW-1185">Reference proteome</keyword>
<dbReference type="KEGG" id="smo:SELMODRAFT_421931"/>
<reference evidence="2 3" key="1">
    <citation type="journal article" date="2011" name="Science">
        <title>The Selaginella genome identifies genetic changes associated with the evolution of vascular plants.</title>
        <authorList>
            <person name="Banks J.A."/>
            <person name="Nishiyama T."/>
            <person name="Hasebe M."/>
            <person name="Bowman J.L."/>
            <person name="Gribskov M."/>
            <person name="dePamphilis C."/>
            <person name="Albert V.A."/>
            <person name="Aono N."/>
            <person name="Aoyama T."/>
            <person name="Ambrose B.A."/>
            <person name="Ashton N.W."/>
            <person name="Axtell M.J."/>
            <person name="Barker E."/>
            <person name="Barker M.S."/>
            <person name="Bennetzen J.L."/>
            <person name="Bonawitz N.D."/>
            <person name="Chapple C."/>
            <person name="Cheng C."/>
            <person name="Correa L.G."/>
            <person name="Dacre M."/>
            <person name="DeBarry J."/>
            <person name="Dreyer I."/>
            <person name="Elias M."/>
            <person name="Engstrom E.M."/>
            <person name="Estelle M."/>
            <person name="Feng L."/>
            <person name="Finet C."/>
            <person name="Floyd S.K."/>
            <person name="Frommer W.B."/>
            <person name="Fujita T."/>
            <person name="Gramzow L."/>
            <person name="Gutensohn M."/>
            <person name="Harholt J."/>
            <person name="Hattori M."/>
            <person name="Heyl A."/>
            <person name="Hirai T."/>
            <person name="Hiwatashi Y."/>
            <person name="Ishikawa M."/>
            <person name="Iwata M."/>
            <person name="Karol K.G."/>
            <person name="Koehler B."/>
            <person name="Kolukisaoglu U."/>
            <person name="Kubo M."/>
            <person name="Kurata T."/>
            <person name="Lalonde S."/>
            <person name="Li K."/>
            <person name="Li Y."/>
            <person name="Litt A."/>
            <person name="Lyons E."/>
            <person name="Manning G."/>
            <person name="Maruyama T."/>
            <person name="Michael T.P."/>
            <person name="Mikami K."/>
            <person name="Miyazaki S."/>
            <person name="Morinaga S."/>
            <person name="Murata T."/>
            <person name="Mueller-Roeber B."/>
            <person name="Nelson D.R."/>
            <person name="Obara M."/>
            <person name="Oguri Y."/>
            <person name="Olmstead R.G."/>
            <person name="Onodera N."/>
            <person name="Petersen B.L."/>
            <person name="Pils B."/>
            <person name="Prigge M."/>
            <person name="Rensing S.A."/>
            <person name="Riano-Pachon D.M."/>
            <person name="Roberts A.W."/>
            <person name="Sato Y."/>
            <person name="Scheller H.V."/>
            <person name="Schulz B."/>
            <person name="Schulz C."/>
            <person name="Shakirov E.V."/>
            <person name="Shibagaki N."/>
            <person name="Shinohara N."/>
            <person name="Shippen D.E."/>
            <person name="Soerensen I."/>
            <person name="Sotooka R."/>
            <person name="Sugimoto N."/>
            <person name="Sugita M."/>
            <person name="Sumikawa N."/>
            <person name="Tanurdzic M."/>
            <person name="Theissen G."/>
            <person name="Ulvskov P."/>
            <person name="Wakazuki S."/>
            <person name="Weng J.K."/>
            <person name="Willats W.W."/>
            <person name="Wipf D."/>
            <person name="Wolf P.G."/>
            <person name="Yang L."/>
            <person name="Zimmer A.D."/>
            <person name="Zhu Q."/>
            <person name="Mitros T."/>
            <person name="Hellsten U."/>
            <person name="Loque D."/>
            <person name="Otillar R."/>
            <person name="Salamov A."/>
            <person name="Schmutz J."/>
            <person name="Shapiro H."/>
            <person name="Lindquist E."/>
            <person name="Lucas S."/>
            <person name="Rokhsar D."/>
            <person name="Grigoriev I.V."/>
        </authorList>
    </citation>
    <scope>NUCLEOTIDE SEQUENCE [LARGE SCALE GENOMIC DNA]</scope>
</reference>
<gene>
    <name evidence="2" type="ORF">SELMODRAFT_421931</name>
</gene>
<dbReference type="Proteomes" id="UP000001514">
    <property type="component" value="Unassembled WGS sequence"/>
</dbReference>